<dbReference type="SUPFAM" id="SSF81296">
    <property type="entry name" value="E set domains"/>
    <property type="match status" value="1"/>
</dbReference>
<evidence type="ECO:0000313" key="1">
    <source>
        <dbReference type="EMBL" id="OXA48175.1"/>
    </source>
</evidence>
<proteinExistence type="predicted"/>
<dbReference type="EMBL" id="LNIX01000012">
    <property type="protein sequence ID" value="OXA48175.1"/>
    <property type="molecule type" value="Genomic_DNA"/>
</dbReference>
<dbReference type="AlphaFoldDB" id="A0A226DRM2"/>
<gene>
    <name evidence="1" type="ORF">Fcan01_17165</name>
</gene>
<organism evidence="1 2">
    <name type="scientific">Folsomia candida</name>
    <name type="common">Springtail</name>
    <dbReference type="NCBI Taxonomy" id="158441"/>
    <lineage>
        <taxon>Eukaryota</taxon>
        <taxon>Metazoa</taxon>
        <taxon>Ecdysozoa</taxon>
        <taxon>Arthropoda</taxon>
        <taxon>Hexapoda</taxon>
        <taxon>Collembola</taxon>
        <taxon>Entomobryomorpha</taxon>
        <taxon>Isotomoidea</taxon>
        <taxon>Isotomidae</taxon>
        <taxon>Proisotominae</taxon>
        <taxon>Folsomia</taxon>
    </lineage>
</organism>
<dbReference type="InterPro" id="IPR014756">
    <property type="entry name" value="Ig_E-set"/>
</dbReference>
<keyword evidence="2" id="KW-1185">Reference proteome</keyword>
<accession>A0A226DRM2</accession>
<protein>
    <submittedName>
        <fullName evidence="1">Mite group 2 allergen Pso o 2</fullName>
    </submittedName>
</protein>
<reference evidence="1 2" key="1">
    <citation type="submission" date="2015-12" db="EMBL/GenBank/DDBJ databases">
        <title>The genome of Folsomia candida.</title>
        <authorList>
            <person name="Faddeeva A."/>
            <person name="Derks M.F."/>
            <person name="Anvar Y."/>
            <person name="Smit S."/>
            <person name="Van Straalen N."/>
            <person name="Roelofs D."/>
        </authorList>
    </citation>
    <scope>NUCLEOTIDE SEQUENCE [LARGE SCALE GENOMIC DNA]</scope>
    <source>
        <strain evidence="1 2">VU population</strain>
        <tissue evidence="1">Whole body</tissue>
    </source>
</reference>
<dbReference type="Proteomes" id="UP000198287">
    <property type="component" value="Unassembled WGS sequence"/>
</dbReference>
<comment type="caution">
    <text evidence="1">The sequence shown here is derived from an EMBL/GenBank/DDBJ whole genome shotgun (WGS) entry which is preliminary data.</text>
</comment>
<dbReference type="Gene3D" id="2.60.40.770">
    <property type="match status" value="1"/>
</dbReference>
<name>A0A226DRM2_FOLCA</name>
<evidence type="ECO:0000313" key="2">
    <source>
        <dbReference type="Proteomes" id="UP000198287"/>
    </source>
</evidence>
<sequence>MPNKFSPLLLLQAYPVKRIENSHKMKTFAIIAFCIVACSAGVVEHQPCGGAGEVREVRIENCQGPIAHMVVGTAYPSEADIIPAEAAAELRLKISTVFMGQTVVIIDSTLPNSSVVPGSQYTIRWSITPSSLLVGNTAPVSAEVFNEATQALMLCGRVTVSVTAA</sequence>